<organism evidence="4 5">
    <name type="scientific">Francisella marina</name>
    <dbReference type="NCBI Taxonomy" id="2249302"/>
    <lineage>
        <taxon>Bacteria</taxon>
        <taxon>Pseudomonadati</taxon>
        <taxon>Pseudomonadota</taxon>
        <taxon>Gammaproteobacteria</taxon>
        <taxon>Thiotrichales</taxon>
        <taxon>Francisellaceae</taxon>
        <taxon>Francisella</taxon>
    </lineage>
</organism>
<dbReference type="Proteomes" id="UP000322509">
    <property type="component" value="Chromosome"/>
</dbReference>
<evidence type="ECO:0000313" key="5">
    <source>
        <dbReference type="Proteomes" id="UP000322509"/>
    </source>
</evidence>
<name>A0ABX5ZI07_9GAMM</name>
<evidence type="ECO:0000313" key="4">
    <source>
        <dbReference type="EMBL" id="QEO57913.1"/>
    </source>
</evidence>
<evidence type="ECO:0000256" key="1">
    <source>
        <dbReference type="ARBA" id="ARBA00005125"/>
    </source>
</evidence>
<dbReference type="PROSITE" id="PS51257">
    <property type="entry name" value="PROKAR_LIPOPROTEIN"/>
    <property type="match status" value="1"/>
</dbReference>
<dbReference type="InterPro" id="IPR036291">
    <property type="entry name" value="NAD(P)-bd_dom_sf"/>
</dbReference>
<gene>
    <name evidence="4" type="ORF">F0R74_08665</name>
</gene>
<accession>A0ABX5ZI07</accession>
<dbReference type="EMBL" id="CP043550">
    <property type="protein sequence ID" value="QEO57913.1"/>
    <property type="molecule type" value="Genomic_DNA"/>
</dbReference>
<dbReference type="RefSeq" id="WP_149369011.1">
    <property type="nucleotide sequence ID" value="NZ_CP043550.1"/>
</dbReference>
<protein>
    <submittedName>
        <fullName evidence="4">NAD(P)-dependent oxidoreductase</fullName>
    </submittedName>
</protein>
<dbReference type="Pfam" id="PF01370">
    <property type="entry name" value="Epimerase"/>
    <property type="match status" value="1"/>
</dbReference>
<dbReference type="PANTHER" id="PTHR43000">
    <property type="entry name" value="DTDP-D-GLUCOSE 4,6-DEHYDRATASE-RELATED"/>
    <property type="match status" value="1"/>
</dbReference>
<evidence type="ECO:0000259" key="3">
    <source>
        <dbReference type="Pfam" id="PF01370"/>
    </source>
</evidence>
<comment type="similarity">
    <text evidence="2">Belongs to the NAD(P)-dependent epimerase/dehydratase family.</text>
</comment>
<proteinExistence type="inferred from homology"/>
<dbReference type="SUPFAM" id="SSF51735">
    <property type="entry name" value="NAD(P)-binding Rossmann-fold domains"/>
    <property type="match status" value="1"/>
</dbReference>
<comment type="pathway">
    <text evidence="1">Bacterial outer membrane biogenesis; LPS O-antigen biosynthesis.</text>
</comment>
<evidence type="ECO:0000256" key="2">
    <source>
        <dbReference type="ARBA" id="ARBA00007637"/>
    </source>
</evidence>
<dbReference type="InterPro" id="IPR001509">
    <property type="entry name" value="Epimerase_deHydtase"/>
</dbReference>
<dbReference type="Gene3D" id="3.40.50.720">
    <property type="entry name" value="NAD(P)-binding Rossmann-like Domain"/>
    <property type="match status" value="1"/>
</dbReference>
<keyword evidence="5" id="KW-1185">Reference proteome</keyword>
<sequence>MKKILLTGANGFIGQACLDQLIDMDVEVHAISRNYKKSYRNIIWHQVDIFDQHAMNYLISKIRPSHLLHLAWYTEPGKYWTSNNNFKWVSASTTMLQSFYEFGGERVVMAGSCAEYSWEYGLCTEYLTPLVPNTVYGVCKNSLQSMLTSFSEQNALSSAWGRVFFLFGPKEHPSRLFSSVIKALLSRKDIPCSSGNQIRDFMHVNDVASAFIALLDSNLQGSINIASGQGIMIKNVLARITSLLNTPPELIKLGALPSNPNDPKLLLANTKRLNDELGWQPSMSFDEALLDTIDWWKR</sequence>
<feature type="domain" description="NAD-dependent epimerase/dehydratase" evidence="3">
    <location>
        <begin position="4"/>
        <end position="225"/>
    </location>
</feature>
<reference evidence="4 5" key="1">
    <citation type="submission" date="2019-09" db="EMBL/GenBank/DDBJ databases">
        <title>Complete genome sequence of Francisella marina E103-15.</title>
        <authorList>
            <person name="Tekedar H.C."/>
            <person name="Griffin M.J."/>
            <person name="Waldbieser G.C."/>
            <person name="Soto E."/>
        </authorList>
    </citation>
    <scope>NUCLEOTIDE SEQUENCE [LARGE SCALE GENOMIC DNA]</scope>
    <source>
        <strain evidence="4 5">E103-15</strain>
    </source>
</reference>